<dbReference type="SUPFAM" id="SSF158668">
    <property type="entry name" value="MtlR-like"/>
    <property type="match status" value="1"/>
</dbReference>
<evidence type="ECO:0008006" key="4">
    <source>
        <dbReference type="Google" id="ProtNLM"/>
    </source>
</evidence>
<dbReference type="InterPro" id="IPR038026">
    <property type="entry name" value="MtlR-like_sf"/>
</dbReference>
<dbReference type="RefSeq" id="WP_382253639.1">
    <property type="nucleotide sequence ID" value="NZ_JBHTBX010000002.1"/>
</dbReference>
<name>A0ABW2R5C5_9BURK</name>
<feature type="region of interest" description="Disordered" evidence="1">
    <location>
        <begin position="1"/>
        <end position="29"/>
    </location>
</feature>
<dbReference type="InterPro" id="IPR007761">
    <property type="entry name" value="MtlR-like"/>
</dbReference>
<dbReference type="PANTHER" id="PTHR37941:SF1">
    <property type="entry name" value="FUMARASE E-RELATED"/>
    <property type="match status" value="1"/>
</dbReference>
<protein>
    <recommendedName>
        <fullName evidence="4">Mannitol repressor</fullName>
    </recommendedName>
</protein>
<evidence type="ECO:0000313" key="2">
    <source>
        <dbReference type="EMBL" id="MFC7433405.1"/>
    </source>
</evidence>
<feature type="compositionally biased region" description="Low complexity" evidence="1">
    <location>
        <begin position="9"/>
        <end position="18"/>
    </location>
</feature>
<gene>
    <name evidence="2" type="ORF">ACFQNJ_02650</name>
</gene>
<keyword evidence="3" id="KW-1185">Reference proteome</keyword>
<proteinExistence type="predicted"/>
<dbReference type="EMBL" id="JBHTBX010000002">
    <property type="protein sequence ID" value="MFC7433405.1"/>
    <property type="molecule type" value="Genomic_DNA"/>
</dbReference>
<evidence type="ECO:0000256" key="1">
    <source>
        <dbReference type="SAM" id="MobiDB-lite"/>
    </source>
</evidence>
<sequence length="215" mass="23599">MATSNKSKAPTAPAGTTPTPAPSDEKKTDDPERLEVFKAFVMEFAKESDRACVILGAARLDILLKQLITAVLLPSTSSSDELLDGDSPLGTFSARIQMSYRLGLLDAEFTRALNLIRRIRNEFAHEASSVSLAHASHRDRIKQLIAPLKDIKIFGTFREMDLLKPHEGSARDFRAILAFLCARLEGAVHRAAPVKSERTCALVAKKWLEKPSSDG</sequence>
<dbReference type="Gene3D" id="1.20.120.330">
    <property type="entry name" value="Nucleotidyltransferases domain 2"/>
    <property type="match status" value="1"/>
</dbReference>
<dbReference type="Proteomes" id="UP001596495">
    <property type="component" value="Unassembled WGS sequence"/>
</dbReference>
<evidence type="ECO:0000313" key="3">
    <source>
        <dbReference type="Proteomes" id="UP001596495"/>
    </source>
</evidence>
<reference evidence="3" key="1">
    <citation type="journal article" date="2019" name="Int. J. Syst. Evol. Microbiol.">
        <title>The Global Catalogue of Microorganisms (GCM) 10K type strain sequencing project: providing services to taxonomists for standard genome sequencing and annotation.</title>
        <authorList>
            <consortium name="The Broad Institute Genomics Platform"/>
            <consortium name="The Broad Institute Genome Sequencing Center for Infectious Disease"/>
            <person name="Wu L."/>
            <person name="Ma J."/>
        </authorList>
    </citation>
    <scope>NUCLEOTIDE SEQUENCE [LARGE SCALE GENOMIC DNA]</scope>
    <source>
        <strain evidence="3">CCUG 54518</strain>
    </source>
</reference>
<accession>A0ABW2R5C5</accession>
<dbReference type="PANTHER" id="PTHR37941">
    <property type="entry name" value="FUMARASE E-RELATED"/>
    <property type="match status" value="1"/>
</dbReference>
<comment type="caution">
    <text evidence="2">The sequence shown here is derived from an EMBL/GenBank/DDBJ whole genome shotgun (WGS) entry which is preliminary data.</text>
</comment>
<organism evidence="2 3">
    <name type="scientific">Hydrogenophaga bisanensis</name>
    <dbReference type="NCBI Taxonomy" id="439611"/>
    <lineage>
        <taxon>Bacteria</taxon>
        <taxon>Pseudomonadati</taxon>
        <taxon>Pseudomonadota</taxon>
        <taxon>Betaproteobacteria</taxon>
        <taxon>Burkholderiales</taxon>
        <taxon>Comamonadaceae</taxon>
        <taxon>Hydrogenophaga</taxon>
    </lineage>
</organism>